<proteinExistence type="predicted"/>
<accession>A0A392VKK1</accession>
<name>A0A392VKK1_9FABA</name>
<reference evidence="1 2" key="1">
    <citation type="journal article" date="2018" name="Front. Plant Sci.">
        <title>Red Clover (Trifolium pratense) and Zigzag Clover (T. medium) - A Picture of Genomic Similarities and Differences.</title>
        <authorList>
            <person name="Dluhosova J."/>
            <person name="Istvanek J."/>
            <person name="Nedelnik J."/>
            <person name="Repkova J."/>
        </authorList>
    </citation>
    <scope>NUCLEOTIDE SEQUENCE [LARGE SCALE GENOMIC DNA]</scope>
    <source>
        <strain evidence="2">cv. 10/8</strain>
        <tissue evidence="1">Leaf</tissue>
    </source>
</reference>
<keyword evidence="2" id="KW-1185">Reference proteome</keyword>
<comment type="caution">
    <text evidence="1">The sequence shown here is derived from an EMBL/GenBank/DDBJ whole genome shotgun (WGS) entry which is preliminary data.</text>
</comment>
<protein>
    <submittedName>
        <fullName evidence="1">Uncharacterized protein</fullName>
    </submittedName>
</protein>
<evidence type="ECO:0000313" key="1">
    <source>
        <dbReference type="EMBL" id="MCI88928.1"/>
    </source>
</evidence>
<dbReference type="SUPFAM" id="SSF54160">
    <property type="entry name" value="Chromo domain-like"/>
    <property type="match status" value="1"/>
</dbReference>
<dbReference type="InterPro" id="IPR016197">
    <property type="entry name" value="Chromo-like_dom_sf"/>
</dbReference>
<sequence length="59" mass="7027">MNLLTEAIDNCPVIQPLIVLDWKLNAETKEWQVPIKWDDLFPEDSTWESYQDIMDTYPN</sequence>
<dbReference type="Proteomes" id="UP000265520">
    <property type="component" value="Unassembled WGS sequence"/>
</dbReference>
<dbReference type="EMBL" id="LXQA011206107">
    <property type="protein sequence ID" value="MCI88928.1"/>
    <property type="molecule type" value="Genomic_DNA"/>
</dbReference>
<feature type="non-terminal residue" evidence="1">
    <location>
        <position position="59"/>
    </location>
</feature>
<dbReference type="AlphaFoldDB" id="A0A392VKK1"/>
<organism evidence="1 2">
    <name type="scientific">Trifolium medium</name>
    <dbReference type="NCBI Taxonomy" id="97028"/>
    <lineage>
        <taxon>Eukaryota</taxon>
        <taxon>Viridiplantae</taxon>
        <taxon>Streptophyta</taxon>
        <taxon>Embryophyta</taxon>
        <taxon>Tracheophyta</taxon>
        <taxon>Spermatophyta</taxon>
        <taxon>Magnoliopsida</taxon>
        <taxon>eudicotyledons</taxon>
        <taxon>Gunneridae</taxon>
        <taxon>Pentapetalae</taxon>
        <taxon>rosids</taxon>
        <taxon>fabids</taxon>
        <taxon>Fabales</taxon>
        <taxon>Fabaceae</taxon>
        <taxon>Papilionoideae</taxon>
        <taxon>50 kb inversion clade</taxon>
        <taxon>NPAAA clade</taxon>
        <taxon>Hologalegina</taxon>
        <taxon>IRL clade</taxon>
        <taxon>Trifolieae</taxon>
        <taxon>Trifolium</taxon>
    </lineage>
</organism>
<evidence type="ECO:0000313" key="2">
    <source>
        <dbReference type="Proteomes" id="UP000265520"/>
    </source>
</evidence>